<evidence type="ECO:0000313" key="2">
    <source>
        <dbReference type="Proteomes" id="UP001253193"/>
    </source>
</evidence>
<name>A0AAW8PZ66_VIBPH</name>
<gene>
    <name evidence="1" type="ORF">QX249_10575</name>
</gene>
<evidence type="ECO:0000313" key="1">
    <source>
        <dbReference type="EMBL" id="MDS1821105.1"/>
    </source>
</evidence>
<organism evidence="1 2">
    <name type="scientific">Vibrio parahaemolyticus</name>
    <dbReference type="NCBI Taxonomy" id="670"/>
    <lineage>
        <taxon>Bacteria</taxon>
        <taxon>Pseudomonadati</taxon>
        <taxon>Pseudomonadota</taxon>
        <taxon>Gammaproteobacteria</taxon>
        <taxon>Vibrionales</taxon>
        <taxon>Vibrionaceae</taxon>
        <taxon>Vibrio</taxon>
    </lineage>
</organism>
<dbReference type="EMBL" id="JAUHGG010000003">
    <property type="protein sequence ID" value="MDS1821105.1"/>
    <property type="molecule type" value="Genomic_DNA"/>
</dbReference>
<dbReference type="AlphaFoldDB" id="A0AAW8PZ66"/>
<accession>A0AAW8PZ66</accession>
<reference evidence="1" key="1">
    <citation type="submission" date="2023-06" db="EMBL/GenBank/DDBJ databases">
        <title>Genomic Diversity of Vibrio spp. and Metagenomic Analysis of Pathogens in Florida Gulf Coastal Waters Following Hurricane Ian.</title>
        <authorList>
            <person name="Brumfield K.D."/>
        </authorList>
    </citation>
    <scope>NUCLEOTIDE SEQUENCE</scope>
    <source>
        <strain evidence="1">WBS2B-138</strain>
    </source>
</reference>
<dbReference type="RefSeq" id="WP_311019945.1">
    <property type="nucleotide sequence ID" value="NZ_JAUHGG010000003.1"/>
</dbReference>
<proteinExistence type="predicted"/>
<protein>
    <submittedName>
        <fullName evidence="1">Uncharacterized protein</fullName>
    </submittedName>
</protein>
<dbReference type="Proteomes" id="UP001253193">
    <property type="component" value="Unassembled WGS sequence"/>
</dbReference>
<sequence length="115" mass="13013">MSIIRPTLAKAELSNNPLFANTIGMMAANRDTLSNSETTYLNKVTKIANGTLCSCLNKSELFKGDAECSLYDTQDYVFHVWRNFAINSFKKNVIFSCWQDCLEAFLTELKEVNPE</sequence>
<comment type="caution">
    <text evidence="1">The sequence shown here is derived from an EMBL/GenBank/DDBJ whole genome shotgun (WGS) entry which is preliminary data.</text>
</comment>